<keyword evidence="1" id="KW-1133">Transmembrane helix</keyword>
<evidence type="ECO:0000313" key="3">
    <source>
        <dbReference type="Proteomes" id="UP000664132"/>
    </source>
</evidence>
<accession>A0A8H7W747</accession>
<name>A0A8H7W747_9HELO</name>
<keyword evidence="1" id="KW-0472">Membrane</keyword>
<evidence type="ECO:0000256" key="1">
    <source>
        <dbReference type="SAM" id="Phobius"/>
    </source>
</evidence>
<evidence type="ECO:0000313" key="2">
    <source>
        <dbReference type="EMBL" id="KAG4414778.1"/>
    </source>
</evidence>
<dbReference type="AlphaFoldDB" id="A0A8H7W747"/>
<organism evidence="2 3">
    <name type="scientific">Cadophora malorum</name>
    <dbReference type="NCBI Taxonomy" id="108018"/>
    <lineage>
        <taxon>Eukaryota</taxon>
        <taxon>Fungi</taxon>
        <taxon>Dikarya</taxon>
        <taxon>Ascomycota</taxon>
        <taxon>Pezizomycotina</taxon>
        <taxon>Leotiomycetes</taxon>
        <taxon>Helotiales</taxon>
        <taxon>Ploettnerulaceae</taxon>
        <taxon>Cadophora</taxon>
    </lineage>
</organism>
<feature type="transmembrane region" description="Helical" evidence="1">
    <location>
        <begin position="622"/>
        <end position="640"/>
    </location>
</feature>
<sequence>MSDLIKFMEVTLPDELKSDLTRAGPLLFRCVQHLGSFPWHNQPLQVQGIDLETLVTGVVILLRRHESNLHPFVVTNSWSLENPQDIDGDTQQDQWLHKLLFQCISVVSNTPEGADVEESAVEEMPDDRAMVDKLSDDRDSGDDVSNVVPSDNDHLLQAHAVVSARNTCRSEDDEKKVFTSGPPVIEVTALPSSKSQDLRGLIPNDEFESLLKILLACQLYLCGSGPEVLCANGGPLDKLTSTAFRGFSSSGIQPGITWDLFKSGLATTVPNIFSALPRLFAPFILDQNLDHDSISSSTKTEAALLIREAFRQTQPSNKNKESVLDALLLVNLATILPIDLPLQTASVISTVSCEDFNLDPIHDQIRSKNQPLALLVKGFASSFTNPSSNFDDTEVVVGAFLPHNATPSLSRRQNACVFQLSSELRSIYCDEEEARYFLDDGVDKFQIPTPSNDLAELSLNEKTKVARLFIPPSDGRPAATLSKVRIASIDLVGFSAGKSRLQISSNNSFYVQSRAILPIRILPLSQTRQHTAAKFSFLSFVTSALAILVIYQLCPNCRHPYNSLPGLLGAIFNFLWSSSVALGTPFIAWNFTFAENRNSVAISIAIALGSVLAVAILEVGSLLLWVPIVAWWIAGVLLLSRDRWEVGAWWFRVVLAAKVVELSQNRFS</sequence>
<gene>
    <name evidence="2" type="ORF">IFR04_012091</name>
</gene>
<feature type="transmembrane region" description="Helical" evidence="1">
    <location>
        <begin position="535"/>
        <end position="554"/>
    </location>
</feature>
<proteinExistence type="predicted"/>
<dbReference type="EMBL" id="JAFJYH010000249">
    <property type="protein sequence ID" value="KAG4414778.1"/>
    <property type="molecule type" value="Genomic_DNA"/>
</dbReference>
<feature type="transmembrane region" description="Helical" evidence="1">
    <location>
        <begin position="600"/>
        <end position="617"/>
    </location>
</feature>
<reference evidence="2" key="1">
    <citation type="submission" date="2021-02" db="EMBL/GenBank/DDBJ databases">
        <title>Genome sequence Cadophora malorum strain M34.</title>
        <authorList>
            <person name="Stefanovic E."/>
            <person name="Vu D."/>
            <person name="Scully C."/>
            <person name="Dijksterhuis J."/>
            <person name="Roader J."/>
            <person name="Houbraken J."/>
        </authorList>
    </citation>
    <scope>NUCLEOTIDE SEQUENCE</scope>
    <source>
        <strain evidence="2">M34</strain>
    </source>
</reference>
<dbReference type="Proteomes" id="UP000664132">
    <property type="component" value="Unassembled WGS sequence"/>
</dbReference>
<feature type="transmembrane region" description="Helical" evidence="1">
    <location>
        <begin position="566"/>
        <end position="588"/>
    </location>
</feature>
<comment type="caution">
    <text evidence="2">The sequence shown here is derived from an EMBL/GenBank/DDBJ whole genome shotgun (WGS) entry which is preliminary data.</text>
</comment>
<keyword evidence="1" id="KW-0812">Transmembrane</keyword>
<protein>
    <submittedName>
        <fullName evidence="2">Uncharacterized protein</fullName>
    </submittedName>
</protein>
<dbReference type="OrthoDB" id="4436136at2759"/>
<keyword evidence="3" id="KW-1185">Reference proteome</keyword>